<dbReference type="PANTHER" id="PTHR37305:SF1">
    <property type="entry name" value="MEMBRANE PROTEIN"/>
    <property type="match status" value="1"/>
</dbReference>
<proteinExistence type="predicted"/>
<organism evidence="2 3">
    <name type="scientific">Carnobacterium maltaromaticum</name>
    <name type="common">Carnobacterium piscicola</name>
    <dbReference type="NCBI Taxonomy" id="2751"/>
    <lineage>
        <taxon>Bacteria</taxon>
        <taxon>Bacillati</taxon>
        <taxon>Bacillota</taxon>
        <taxon>Bacilli</taxon>
        <taxon>Lactobacillales</taxon>
        <taxon>Carnobacteriaceae</taxon>
        <taxon>Carnobacterium</taxon>
    </lineage>
</organism>
<feature type="transmembrane region" description="Helical" evidence="1">
    <location>
        <begin position="120"/>
        <end position="149"/>
    </location>
</feature>
<sequence length="271" mass="30518">MTIFKIEWKTQYKSVLAWCGVIVLILSLFMAVFPTMQSAGMTDIVNTKLSAMPQDVLKIFNLNDGSSLLEVMGYFAYVFQYVFIASAIYAVLIGAQALIKEESDGTIEFLYAQPMTRKELVGFKMVANLAILATFWVITFIFAAIIILIFRNETDKLGDIFFKLIQLFLNDGLILVALLGIGFFFSTIIKSSKQATGLALGFVFGTYVIGILSELNDKVSFLKYISLLHYGVPANLLKEWMGWTYLIILIVVITVFSLLSIFMYQKKDLKI</sequence>
<dbReference type="Pfam" id="PF12679">
    <property type="entry name" value="ABC2_membrane_2"/>
    <property type="match status" value="1"/>
</dbReference>
<dbReference type="PANTHER" id="PTHR37305">
    <property type="entry name" value="INTEGRAL MEMBRANE PROTEIN-RELATED"/>
    <property type="match status" value="1"/>
</dbReference>
<protein>
    <submittedName>
        <fullName evidence="2">ABC transporter permease subunit</fullName>
    </submittedName>
</protein>
<dbReference type="Proteomes" id="UP001290462">
    <property type="component" value="Unassembled WGS sequence"/>
</dbReference>
<keyword evidence="1" id="KW-1133">Transmembrane helix</keyword>
<feature type="transmembrane region" description="Helical" evidence="1">
    <location>
        <begin position="197"/>
        <end position="215"/>
    </location>
</feature>
<gene>
    <name evidence="2" type="ORF">RAK27_05945</name>
</gene>
<evidence type="ECO:0000313" key="2">
    <source>
        <dbReference type="EMBL" id="MDZ5758198.1"/>
    </source>
</evidence>
<dbReference type="GO" id="GO:0005886">
    <property type="term" value="C:plasma membrane"/>
    <property type="evidence" value="ECO:0007669"/>
    <property type="project" value="UniProtKB-SubCell"/>
</dbReference>
<dbReference type="RefSeq" id="WP_010052993.1">
    <property type="nucleotide sequence ID" value="NZ_CBCPHT010000003.1"/>
</dbReference>
<feature type="transmembrane region" description="Helical" evidence="1">
    <location>
        <begin position="12"/>
        <end position="33"/>
    </location>
</feature>
<feature type="transmembrane region" description="Helical" evidence="1">
    <location>
        <begin position="74"/>
        <end position="99"/>
    </location>
</feature>
<feature type="transmembrane region" description="Helical" evidence="1">
    <location>
        <begin position="243"/>
        <end position="264"/>
    </location>
</feature>
<dbReference type="GeneID" id="83605758"/>
<dbReference type="GO" id="GO:0140359">
    <property type="term" value="F:ABC-type transporter activity"/>
    <property type="evidence" value="ECO:0007669"/>
    <property type="project" value="InterPro"/>
</dbReference>
<keyword evidence="1" id="KW-0472">Membrane</keyword>
<dbReference type="AlphaFoldDB" id="A0AAW9JRH3"/>
<accession>A0AAW9JRH3</accession>
<name>A0AAW9JRH3_CARML</name>
<feature type="transmembrane region" description="Helical" evidence="1">
    <location>
        <begin position="161"/>
        <end position="185"/>
    </location>
</feature>
<keyword evidence="1" id="KW-0812">Transmembrane</keyword>
<dbReference type="EMBL" id="JAVBVO010000003">
    <property type="protein sequence ID" value="MDZ5758198.1"/>
    <property type="molecule type" value="Genomic_DNA"/>
</dbReference>
<evidence type="ECO:0000256" key="1">
    <source>
        <dbReference type="SAM" id="Phobius"/>
    </source>
</evidence>
<comment type="caution">
    <text evidence="2">The sequence shown here is derived from an EMBL/GenBank/DDBJ whole genome shotgun (WGS) entry which is preliminary data.</text>
</comment>
<reference evidence="2" key="1">
    <citation type="submission" date="2023-08" db="EMBL/GenBank/DDBJ databases">
        <title>Genomic characterization of piscicolin 126 produced by Carnobacterium maltaromaticum CM22 strain isolated from salmon (Salmo salar).</title>
        <authorList>
            <person name="Gonzalez-Gragera E."/>
            <person name="Garcia-Lopez J.D."/>
            <person name="Teso-Perez C."/>
            <person name="Gimenez-Hernandez I."/>
            <person name="Peralta-Sanchez J.M."/>
            <person name="Valdivia E."/>
            <person name="Montalban-Lopez M."/>
            <person name="Martin-Platero A.M."/>
            <person name="Banos A."/>
            <person name="Martinez-Bueno M."/>
        </authorList>
    </citation>
    <scope>NUCLEOTIDE SEQUENCE</scope>
    <source>
        <strain evidence="2">CM22</strain>
    </source>
</reference>
<evidence type="ECO:0000313" key="3">
    <source>
        <dbReference type="Proteomes" id="UP001290462"/>
    </source>
</evidence>